<keyword evidence="3" id="KW-1185">Reference proteome</keyword>
<proteinExistence type="predicted"/>
<feature type="compositionally biased region" description="Pro residues" evidence="1">
    <location>
        <begin position="21"/>
        <end position="32"/>
    </location>
</feature>
<evidence type="ECO:0000256" key="1">
    <source>
        <dbReference type="SAM" id="MobiDB-lite"/>
    </source>
</evidence>
<organism evidence="2 3">
    <name type="scientific">Aspergillus sclerotiicarbonarius (strain CBS 121057 / IBT 28362)</name>
    <dbReference type="NCBI Taxonomy" id="1448318"/>
    <lineage>
        <taxon>Eukaryota</taxon>
        <taxon>Fungi</taxon>
        <taxon>Dikarya</taxon>
        <taxon>Ascomycota</taxon>
        <taxon>Pezizomycotina</taxon>
        <taxon>Eurotiomycetes</taxon>
        <taxon>Eurotiomycetidae</taxon>
        <taxon>Eurotiales</taxon>
        <taxon>Aspergillaceae</taxon>
        <taxon>Aspergillus</taxon>
        <taxon>Aspergillus subgen. Circumdati</taxon>
    </lineage>
</organism>
<evidence type="ECO:0000313" key="3">
    <source>
        <dbReference type="Proteomes" id="UP000248423"/>
    </source>
</evidence>
<sequence length="63" mass="7204">MHLKNNHATNPNKPLTCLPRVPLPSPPPPPTFFPISKINTHPPTHLHPMTQKQSRWQPNKTLM</sequence>
<feature type="compositionally biased region" description="Polar residues" evidence="1">
    <location>
        <begin position="1"/>
        <end position="13"/>
    </location>
</feature>
<name>A0A319EAF6_ASPSB</name>
<dbReference type="VEuPathDB" id="FungiDB:BO78DRAFT_396664"/>
<dbReference type="Proteomes" id="UP000248423">
    <property type="component" value="Unassembled WGS sequence"/>
</dbReference>
<protein>
    <submittedName>
        <fullName evidence="2">Uncharacterized protein</fullName>
    </submittedName>
</protein>
<gene>
    <name evidence="2" type="ORF">BO78DRAFT_396664</name>
</gene>
<reference evidence="2 3" key="1">
    <citation type="submission" date="2018-02" db="EMBL/GenBank/DDBJ databases">
        <title>The genomes of Aspergillus section Nigri reveals drivers in fungal speciation.</title>
        <authorList>
            <consortium name="DOE Joint Genome Institute"/>
            <person name="Vesth T.C."/>
            <person name="Nybo J."/>
            <person name="Theobald S."/>
            <person name="Brandl J."/>
            <person name="Frisvad J.C."/>
            <person name="Nielsen K.F."/>
            <person name="Lyhne E.K."/>
            <person name="Kogle M.E."/>
            <person name="Kuo A."/>
            <person name="Riley R."/>
            <person name="Clum A."/>
            <person name="Nolan M."/>
            <person name="Lipzen A."/>
            <person name="Salamov A."/>
            <person name="Henrissat B."/>
            <person name="Wiebenga A."/>
            <person name="De vries R.P."/>
            <person name="Grigoriev I.V."/>
            <person name="Mortensen U.H."/>
            <person name="Andersen M.R."/>
            <person name="Baker S.E."/>
        </authorList>
    </citation>
    <scope>NUCLEOTIDE SEQUENCE [LARGE SCALE GENOMIC DNA]</scope>
    <source>
        <strain evidence="2 3">CBS 121057</strain>
    </source>
</reference>
<evidence type="ECO:0000313" key="2">
    <source>
        <dbReference type="EMBL" id="PYI07097.1"/>
    </source>
</evidence>
<feature type="region of interest" description="Disordered" evidence="1">
    <location>
        <begin position="1"/>
        <end position="63"/>
    </location>
</feature>
<dbReference type="EMBL" id="KZ826344">
    <property type="protein sequence ID" value="PYI07097.1"/>
    <property type="molecule type" value="Genomic_DNA"/>
</dbReference>
<feature type="compositionally biased region" description="Polar residues" evidence="1">
    <location>
        <begin position="50"/>
        <end position="63"/>
    </location>
</feature>
<dbReference type="AlphaFoldDB" id="A0A319EAF6"/>
<accession>A0A319EAF6</accession>